<evidence type="ECO:0000256" key="11">
    <source>
        <dbReference type="ARBA" id="ARBA00049244"/>
    </source>
</evidence>
<accession>A0A1N6GU41</accession>
<evidence type="ECO:0000256" key="2">
    <source>
        <dbReference type="ARBA" id="ARBA00009496"/>
    </source>
</evidence>
<evidence type="ECO:0000313" key="13">
    <source>
        <dbReference type="EMBL" id="SIO11038.1"/>
    </source>
</evidence>
<dbReference type="OrthoDB" id="9803237at2"/>
<evidence type="ECO:0000313" key="14">
    <source>
        <dbReference type="Proteomes" id="UP000184758"/>
    </source>
</evidence>
<dbReference type="SMART" id="SM00481">
    <property type="entry name" value="POLIIIAc"/>
    <property type="match status" value="1"/>
</dbReference>
<dbReference type="Gene3D" id="2.40.50.140">
    <property type="entry name" value="Nucleic acid-binding proteins"/>
    <property type="match status" value="1"/>
</dbReference>
<evidence type="ECO:0000256" key="4">
    <source>
        <dbReference type="ARBA" id="ARBA00019114"/>
    </source>
</evidence>
<gene>
    <name evidence="13" type="ORF">SAMN05878443_1425</name>
</gene>
<dbReference type="Gene3D" id="3.20.20.140">
    <property type="entry name" value="Metal-dependent hydrolases"/>
    <property type="match status" value="1"/>
</dbReference>
<dbReference type="RefSeq" id="WP_034548509.1">
    <property type="nucleotide sequence ID" value="NZ_FSRN01000001.1"/>
</dbReference>
<dbReference type="AlphaFoldDB" id="A0A1N6GU41"/>
<comment type="catalytic activity">
    <reaction evidence="11">
        <text>DNA(n) + a 2'-deoxyribonucleoside 5'-triphosphate = DNA(n+1) + diphosphate</text>
        <dbReference type="Rhea" id="RHEA:22508"/>
        <dbReference type="Rhea" id="RHEA-COMP:17339"/>
        <dbReference type="Rhea" id="RHEA-COMP:17340"/>
        <dbReference type="ChEBI" id="CHEBI:33019"/>
        <dbReference type="ChEBI" id="CHEBI:61560"/>
        <dbReference type="ChEBI" id="CHEBI:173112"/>
        <dbReference type="EC" id="2.7.7.7"/>
    </reaction>
</comment>
<dbReference type="EMBL" id="FSRN01000001">
    <property type="protein sequence ID" value="SIO11038.1"/>
    <property type="molecule type" value="Genomic_DNA"/>
</dbReference>
<dbReference type="Pfam" id="PF02811">
    <property type="entry name" value="PHP"/>
    <property type="match status" value="1"/>
</dbReference>
<keyword evidence="7" id="KW-0235">DNA replication</keyword>
<evidence type="ECO:0000256" key="8">
    <source>
        <dbReference type="ARBA" id="ARBA00022932"/>
    </source>
</evidence>
<dbReference type="InterPro" id="IPR004805">
    <property type="entry name" value="DnaE2/DnaE/PolC"/>
</dbReference>
<dbReference type="SUPFAM" id="SSF89550">
    <property type="entry name" value="PHP domain-like"/>
    <property type="match status" value="1"/>
</dbReference>
<comment type="function">
    <text evidence="9">DNA polymerase III is a complex, multichain enzyme responsible for most of the replicative synthesis in bacteria. This DNA polymerase also exhibits 3' to 5' exonuclease activity. The alpha chain is the DNA polymerase.</text>
</comment>
<dbReference type="GO" id="GO:0003676">
    <property type="term" value="F:nucleic acid binding"/>
    <property type="evidence" value="ECO:0007669"/>
    <property type="project" value="InterPro"/>
</dbReference>
<dbReference type="NCBIfam" id="NF004226">
    <property type="entry name" value="PRK05673.1"/>
    <property type="match status" value="1"/>
</dbReference>
<proteinExistence type="inferred from homology"/>
<evidence type="ECO:0000256" key="9">
    <source>
        <dbReference type="ARBA" id="ARBA00025611"/>
    </source>
</evidence>
<dbReference type="GO" id="GO:0008408">
    <property type="term" value="F:3'-5' exonuclease activity"/>
    <property type="evidence" value="ECO:0007669"/>
    <property type="project" value="InterPro"/>
</dbReference>
<dbReference type="InterPro" id="IPR004365">
    <property type="entry name" value="NA-bd_OB_tRNA"/>
</dbReference>
<keyword evidence="5" id="KW-0808">Transferase</keyword>
<dbReference type="InterPro" id="IPR040982">
    <property type="entry name" value="DNA_pol3_finger"/>
</dbReference>
<evidence type="ECO:0000256" key="7">
    <source>
        <dbReference type="ARBA" id="ARBA00022705"/>
    </source>
</evidence>
<comment type="similarity">
    <text evidence="2">Belongs to the DNA polymerase type-C family. DnaE subfamily.</text>
</comment>
<dbReference type="InterPro" id="IPR041931">
    <property type="entry name" value="DNA_pol3_alpha_thumb_dom"/>
</dbReference>
<name>A0A1N6GU41_9LACT</name>
<dbReference type="EC" id="2.7.7.7" evidence="3"/>
<dbReference type="InterPro" id="IPR016195">
    <property type="entry name" value="Pol/histidinol_Pase-like"/>
</dbReference>
<evidence type="ECO:0000256" key="6">
    <source>
        <dbReference type="ARBA" id="ARBA00022695"/>
    </source>
</evidence>
<evidence type="ECO:0000256" key="5">
    <source>
        <dbReference type="ARBA" id="ARBA00022679"/>
    </source>
</evidence>
<dbReference type="GO" id="GO:0003887">
    <property type="term" value="F:DNA-directed DNA polymerase activity"/>
    <property type="evidence" value="ECO:0007669"/>
    <property type="project" value="UniProtKB-KW"/>
</dbReference>
<dbReference type="InterPro" id="IPR003141">
    <property type="entry name" value="Pol/His_phosphatase_N"/>
</dbReference>
<dbReference type="CDD" id="cd04485">
    <property type="entry name" value="DnaE_OBF"/>
    <property type="match status" value="1"/>
</dbReference>
<dbReference type="InterPro" id="IPR011708">
    <property type="entry name" value="DNA_pol3_alpha_NTPase_dom"/>
</dbReference>
<dbReference type="InterPro" id="IPR004013">
    <property type="entry name" value="PHP_dom"/>
</dbReference>
<evidence type="ECO:0000256" key="3">
    <source>
        <dbReference type="ARBA" id="ARBA00012417"/>
    </source>
</evidence>
<dbReference type="Pfam" id="PF01336">
    <property type="entry name" value="tRNA_anti-codon"/>
    <property type="match status" value="1"/>
</dbReference>
<keyword evidence="8" id="KW-0239">DNA-directed DNA polymerase</keyword>
<dbReference type="Pfam" id="PF14579">
    <property type="entry name" value="HHH_6"/>
    <property type="match status" value="1"/>
</dbReference>
<dbReference type="InterPro" id="IPR029460">
    <property type="entry name" value="DNAPol_HHH"/>
</dbReference>
<keyword evidence="14" id="KW-1185">Reference proteome</keyword>
<evidence type="ECO:0000256" key="1">
    <source>
        <dbReference type="ARBA" id="ARBA00004496"/>
    </source>
</evidence>
<dbReference type="GO" id="GO:0006260">
    <property type="term" value="P:DNA replication"/>
    <property type="evidence" value="ECO:0007669"/>
    <property type="project" value="UniProtKB-KW"/>
</dbReference>
<comment type="subcellular location">
    <subcellularLocation>
        <location evidence="1">Cytoplasm</location>
    </subcellularLocation>
</comment>
<dbReference type="PANTHER" id="PTHR32294:SF0">
    <property type="entry name" value="DNA POLYMERASE III SUBUNIT ALPHA"/>
    <property type="match status" value="1"/>
</dbReference>
<dbReference type="GO" id="GO:0005737">
    <property type="term" value="C:cytoplasm"/>
    <property type="evidence" value="ECO:0007669"/>
    <property type="project" value="UniProtKB-SubCell"/>
</dbReference>
<sequence>MSFVQLQVISSYSLLQSTITIEKLVINAKERGYQAIALTDHNILYGMVDFYKMCKKHQIKPILGLTLDVGGIIKKEENHSIILLAKNVEGYESLMALSSEKMLLTENERLTIERIKPHSQNLIALTPGEEGEVEKLLLQNERNSAAIVVKEWQNIFPADQFYLGVQLQPKLKAIKDELNALAAETGIATVALQDIRYIDATDDFSTNVLRAIDKGEVLSIENAVISGEYYLPESSQTEKIFKDNGLEKAAQRTNEIAAMIDVEIALNQQLLPKFPLAKERKTTEFLKEQCLKGLHLRVPKSDERYTKRLDHELTVIEKMGFEDYFLIVWDVMAYAHKVKIVTGAGRGSAAGSLVAYLLEITDVDPIEYDLLFERFLNEERYTMPDIDLDFPDNRREEILQYVKNKYGVNHVAQIATFGTLAAKMALKDVARVFGLSPAEANIWSKAIPKVLGITLEKAYQLSSSLKKIVGENDKNTLLFETAKKIEGLPRHISTHAAGIVISDKSLTRYVPLQQGGGELLLTQYPMGNVEEIGLLKMDFLGLKNLTIIDNALKLIQRETGERIDLLKISMQDQETLRLFRQADMVGIFQFESAGIKNVLRRLEPSSIEDIAAVNALYRPGPMEQIDTFIKRKKGILPIEYPHESLSAILAVTYGVMVYQEQVMQVAAKMGGYTLGQADILRRAIGKKQKVIIDKERNHFISGADKLGYTEEVAKQVYDYIERFANYGFNRSHAVAYSFIAYQMAYLKAHYPNAFFVALLNSALNNSTKMKEYIIEAKKRTIKVLSPDINDSFSGFTLTGNNILFGFNSIKGLRRDMIVEMIQKRKNDGNYLDLIDFLKRVDKKWLKPEYIKPLIYAGAFDRFEYSRGTLLASVEGIVQSIKMSGNNSDLFELLKPKYEFAPDLTIEEKLETEEQYLGTYLSGHPTEKYDQLRQWKQVDYMSELTVGKTSRVIGMIKNVHKIRTKKGESMAFVTISDTSGDCSLTLFPIKYRQFIDLLTNGTILYVSGKVETKQEGPPQMIVNQMDDAARIADNHTTKKCFIRIQAEQNNNETLGQMKKLMIKSKGNIPVVLYYMQTNKKIVLAEENWIEDTTELLEQLKKLLGKENVVIKNNPE</sequence>
<evidence type="ECO:0000259" key="12">
    <source>
        <dbReference type="SMART" id="SM00481"/>
    </source>
</evidence>
<evidence type="ECO:0000256" key="10">
    <source>
        <dbReference type="ARBA" id="ARBA00026073"/>
    </source>
</evidence>
<protein>
    <recommendedName>
        <fullName evidence="4">DNA polymerase III subunit alpha</fullName>
        <ecNumber evidence="3">2.7.7.7</ecNumber>
    </recommendedName>
</protein>
<comment type="subunit">
    <text evidence="10">DNA polymerase III contains a core (composed of alpha, epsilon and theta chains) that associates with a tau subunit. This core dimerizes to form the POLIII' complex. PolIII' associates with the gamma complex (composed of gamma, delta, delta', psi and chi chains) and with the beta chain to form the complete DNA polymerase III complex.</text>
</comment>
<organism evidence="13 14">
    <name type="scientific">Carnobacterium alterfunditum</name>
    <dbReference type="NCBI Taxonomy" id="28230"/>
    <lineage>
        <taxon>Bacteria</taxon>
        <taxon>Bacillati</taxon>
        <taxon>Bacillota</taxon>
        <taxon>Bacilli</taxon>
        <taxon>Lactobacillales</taxon>
        <taxon>Carnobacteriaceae</taxon>
        <taxon>Carnobacterium</taxon>
    </lineage>
</organism>
<feature type="domain" description="Polymerase/histidinol phosphatase N-terminal" evidence="12">
    <location>
        <begin position="4"/>
        <end position="71"/>
    </location>
</feature>
<dbReference type="InterPro" id="IPR012340">
    <property type="entry name" value="NA-bd_OB-fold"/>
</dbReference>
<dbReference type="STRING" id="28230.SAMN05878443_1425"/>
<dbReference type="Gene3D" id="1.10.10.1600">
    <property type="entry name" value="Bacterial DNA polymerase III alpha subunit, thumb domain"/>
    <property type="match status" value="1"/>
</dbReference>
<dbReference type="NCBIfam" id="TIGR00594">
    <property type="entry name" value="polc"/>
    <property type="match status" value="1"/>
</dbReference>
<dbReference type="Pfam" id="PF07733">
    <property type="entry name" value="DNA_pol3_alpha"/>
    <property type="match status" value="1"/>
</dbReference>
<dbReference type="Pfam" id="PF17657">
    <property type="entry name" value="DNA_pol3_finger"/>
    <property type="match status" value="1"/>
</dbReference>
<dbReference type="PANTHER" id="PTHR32294">
    <property type="entry name" value="DNA POLYMERASE III SUBUNIT ALPHA"/>
    <property type="match status" value="1"/>
</dbReference>
<keyword evidence="6" id="KW-0548">Nucleotidyltransferase</keyword>
<dbReference type="Gene3D" id="1.10.150.870">
    <property type="match status" value="1"/>
</dbReference>
<reference evidence="14" key="1">
    <citation type="submission" date="2016-11" db="EMBL/GenBank/DDBJ databases">
        <authorList>
            <person name="Varghese N."/>
            <person name="Submissions S."/>
        </authorList>
    </citation>
    <scope>NUCLEOTIDE SEQUENCE [LARGE SCALE GENOMIC DNA]</scope>
    <source>
        <strain evidence="14">313</strain>
    </source>
</reference>
<dbReference type="eggNOG" id="COG0587">
    <property type="taxonomic scope" value="Bacteria"/>
</dbReference>
<dbReference type="Proteomes" id="UP000184758">
    <property type="component" value="Unassembled WGS sequence"/>
</dbReference>